<keyword evidence="4 6" id="KW-1133">Transmembrane helix</keyword>
<feature type="transmembrane region" description="Helical" evidence="6">
    <location>
        <begin position="65"/>
        <end position="85"/>
    </location>
</feature>
<feature type="transmembrane region" description="Helical" evidence="6">
    <location>
        <begin position="200"/>
        <end position="218"/>
    </location>
</feature>
<keyword evidence="3 6" id="KW-0812">Transmembrane</keyword>
<dbReference type="Pfam" id="PF00892">
    <property type="entry name" value="EamA"/>
    <property type="match status" value="1"/>
</dbReference>
<dbReference type="PANTHER" id="PTHR32322">
    <property type="entry name" value="INNER MEMBRANE TRANSPORTER"/>
    <property type="match status" value="1"/>
</dbReference>
<gene>
    <name evidence="8" type="ORF">SAMN05421818_10756</name>
</gene>
<dbReference type="PANTHER" id="PTHR32322:SF18">
    <property type="entry name" value="S-ADENOSYLMETHIONINE_S-ADENOSYLHOMOCYSTEINE TRANSPORTER"/>
    <property type="match status" value="1"/>
</dbReference>
<evidence type="ECO:0000256" key="3">
    <source>
        <dbReference type="ARBA" id="ARBA00022692"/>
    </source>
</evidence>
<name>A0A1G8DJQ0_9FLAO</name>
<reference evidence="9" key="1">
    <citation type="submission" date="2016-10" db="EMBL/GenBank/DDBJ databases">
        <authorList>
            <person name="Varghese N."/>
            <person name="Submissions S."/>
        </authorList>
    </citation>
    <scope>NUCLEOTIDE SEQUENCE [LARGE SCALE GENOMIC DNA]</scope>
    <source>
        <strain evidence="9">DSM 23313</strain>
    </source>
</reference>
<feature type="transmembrane region" description="Helical" evidence="6">
    <location>
        <begin position="32"/>
        <end position="53"/>
    </location>
</feature>
<evidence type="ECO:0000256" key="4">
    <source>
        <dbReference type="ARBA" id="ARBA00022989"/>
    </source>
</evidence>
<dbReference type="GO" id="GO:0005886">
    <property type="term" value="C:plasma membrane"/>
    <property type="evidence" value="ECO:0007669"/>
    <property type="project" value="UniProtKB-SubCell"/>
</dbReference>
<feature type="transmembrane region" description="Helical" evidence="6">
    <location>
        <begin position="230"/>
        <end position="250"/>
    </location>
</feature>
<keyword evidence="2" id="KW-1003">Cell membrane</keyword>
<dbReference type="InterPro" id="IPR037185">
    <property type="entry name" value="EmrE-like"/>
</dbReference>
<feature type="domain" description="EamA" evidence="7">
    <location>
        <begin position="140"/>
        <end position="272"/>
    </location>
</feature>
<keyword evidence="5 6" id="KW-0472">Membrane</keyword>
<evidence type="ECO:0000256" key="5">
    <source>
        <dbReference type="ARBA" id="ARBA00023136"/>
    </source>
</evidence>
<dbReference type="AlphaFoldDB" id="A0A1G8DJQ0"/>
<protein>
    <submittedName>
        <fullName evidence="8">Inner membrane transporter RhtA</fullName>
    </submittedName>
</protein>
<dbReference type="InterPro" id="IPR050638">
    <property type="entry name" value="AA-Vitamin_Transporters"/>
</dbReference>
<comment type="subcellular location">
    <subcellularLocation>
        <location evidence="1">Cell membrane</location>
        <topology evidence="1">Multi-pass membrane protein</topology>
    </subcellularLocation>
</comment>
<accession>A0A1G8DJQ0</accession>
<dbReference type="InterPro" id="IPR000620">
    <property type="entry name" value="EamA_dom"/>
</dbReference>
<feature type="transmembrane region" description="Helical" evidence="6">
    <location>
        <begin position="116"/>
        <end position="133"/>
    </location>
</feature>
<dbReference type="Proteomes" id="UP000243588">
    <property type="component" value="Unassembled WGS sequence"/>
</dbReference>
<dbReference type="SUPFAM" id="SSF103481">
    <property type="entry name" value="Multidrug resistance efflux transporter EmrE"/>
    <property type="match status" value="2"/>
</dbReference>
<evidence type="ECO:0000256" key="1">
    <source>
        <dbReference type="ARBA" id="ARBA00004651"/>
    </source>
</evidence>
<evidence type="ECO:0000313" key="8">
    <source>
        <dbReference type="EMBL" id="SDH57885.1"/>
    </source>
</evidence>
<keyword evidence="9" id="KW-1185">Reference proteome</keyword>
<dbReference type="RefSeq" id="WP_090407239.1">
    <property type="nucleotide sequence ID" value="NZ_FNDQ01000007.1"/>
</dbReference>
<proteinExistence type="predicted"/>
<feature type="transmembrane region" description="Helical" evidence="6">
    <location>
        <begin position="91"/>
        <end position="109"/>
    </location>
</feature>
<evidence type="ECO:0000256" key="2">
    <source>
        <dbReference type="ARBA" id="ARBA00022475"/>
    </source>
</evidence>
<dbReference type="EMBL" id="FNDQ01000007">
    <property type="protein sequence ID" value="SDH57885.1"/>
    <property type="molecule type" value="Genomic_DNA"/>
</dbReference>
<evidence type="ECO:0000256" key="6">
    <source>
        <dbReference type="SAM" id="Phobius"/>
    </source>
</evidence>
<evidence type="ECO:0000313" key="9">
    <source>
        <dbReference type="Proteomes" id="UP000243588"/>
    </source>
</evidence>
<sequence length="280" mass="30039">MKKSIPAIPAVILSMMSVQGGASIAKSLFPVLGAAGTSSLRIGISAIILFFYNRPNLKKLTTFEWKISFMYGMCLAFMNLLFYFSIQRIPIGLGVTIEFIGPLALAIFSSRKKIDYLWAIIAAIGILLIVPWQNNSLDFIGLLLAFAAGLFWAGYIVVGGKVAQKMDSNTSVTVGMGFASLFIIPFALVSGDLMALTGKLLLIGTAVALLSSAIPFSLDIIALKKLPSKTFSILMSLQPAFGAISGLLFLGEILTFYQWLSILCVISASIGTTISSRKDV</sequence>
<organism evidence="8 9">
    <name type="scientific">Myroides phaeus</name>
    <dbReference type="NCBI Taxonomy" id="702745"/>
    <lineage>
        <taxon>Bacteria</taxon>
        <taxon>Pseudomonadati</taxon>
        <taxon>Bacteroidota</taxon>
        <taxon>Flavobacteriia</taxon>
        <taxon>Flavobacteriales</taxon>
        <taxon>Flavobacteriaceae</taxon>
        <taxon>Myroides</taxon>
    </lineage>
</organism>
<feature type="transmembrane region" description="Helical" evidence="6">
    <location>
        <begin position="139"/>
        <end position="158"/>
    </location>
</feature>
<feature type="transmembrane region" description="Helical" evidence="6">
    <location>
        <begin position="170"/>
        <end position="188"/>
    </location>
</feature>
<evidence type="ECO:0000259" key="7">
    <source>
        <dbReference type="Pfam" id="PF00892"/>
    </source>
</evidence>
<feature type="transmembrane region" description="Helical" evidence="6">
    <location>
        <begin position="256"/>
        <end position="274"/>
    </location>
</feature>